<gene>
    <name evidence="1" type="ORF">TM448A00732_0027</name>
    <name evidence="2" type="ORF">TM448B00314_0025</name>
</gene>
<reference evidence="1" key="1">
    <citation type="submission" date="2020-03" db="EMBL/GenBank/DDBJ databases">
        <title>The deep terrestrial virosphere.</title>
        <authorList>
            <person name="Holmfeldt K."/>
            <person name="Nilsson E."/>
            <person name="Simone D."/>
            <person name="Lopez-Fernandez M."/>
            <person name="Wu X."/>
            <person name="de Brujin I."/>
            <person name="Lundin D."/>
            <person name="Andersson A."/>
            <person name="Bertilsson S."/>
            <person name="Dopson M."/>
        </authorList>
    </citation>
    <scope>NUCLEOTIDE SEQUENCE</scope>
    <source>
        <strain evidence="1">TM448A00732</strain>
        <strain evidence="2">TM448B00314</strain>
    </source>
</reference>
<dbReference type="AlphaFoldDB" id="A0A6H1ZK89"/>
<evidence type="ECO:0000313" key="1">
    <source>
        <dbReference type="EMBL" id="QJA47737.1"/>
    </source>
</evidence>
<protein>
    <submittedName>
        <fullName evidence="1">Uncharacterized protein</fullName>
    </submittedName>
</protein>
<proteinExistence type="predicted"/>
<sequence length="52" mass="6069">MEIIQKLSTCPHIITKLAGDETYDLCDLNNKHCLIEHGHYECEVRNEIQAER</sequence>
<name>A0A6H1ZK89_9ZZZZ</name>
<accession>A0A6H1ZK89</accession>
<organism evidence="1">
    <name type="scientific">viral metagenome</name>
    <dbReference type="NCBI Taxonomy" id="1070528"/>
    <lineage>
        <taxon>unclassified sequences</taxon>
        <taxon>metagenomes</taxon>
        <taxon>organismal metagenomes</taxon>
    </lineage>
</organism>
<dbReference type="EMBL" id="MT144610">
    <property type="protein sequence ID" value="QJH94965.1"/>
    <property type="molecule type" value="Genomic_DNA"/>
</dbReference>
<dbReference type="EMBL" id="MT144054">
    <property type="protein sequence ID" value="QJA47737.1"/>
    <property type="molecule type" value="Genomic_DNA"/>
</dbReference>
<evidence type="ECO:0000313" key="2">
    <source>
        <dbReference type="EMBL" id="QJH94965.1"/>
    </source>
</evidence>